<dbReference type="Proteomes" id="UP000279259">
    <property type="component" value="Unassembled WGS sequence"/>
</dbReference>
<evidence type="ECO:0000256" key="1">
    <source>
        <dbReference type="SAM" id="MobiDB-lite"/>
    </source>
</evidence>
<organism evidence="2 3">
    <name type="scientific">Saitozyma podzolica</name>
    <dbReference type="NCBI Taxonomy" id="1890683"/>
    <lineage>
        <taxon>Eukaryota</taxon>
        <taxon>Fungi</taxon>
        <taxon>Dikarya</taxon>
        <taxon>Basidiomycota</taxon>
        <taxon>Agaricomycotina</taxon>
        <taxon>Tremellomycetes</taxon>
        <taxon>Tremellales</taxon>
        <taxon>Trimorphomycetaceae</taxon>
        <taxon>Saitozyma</taxon>
    </lineage>
</organism>
<gene>
    <name evidence="2" type="ORF">EHS25_008279</name>
</gene>
<keyword evidence="3" id="KW-1185">Reference proteome</keyword>
<reference evidence="2 3" key="1">
    <citation type="submission" date="2018-11" db="EMBL/GenBank/DDBJ databases">
        <title>Genome sequence of Saitozyma podzolica DSM 27192.</title>
        <authorList>
            <person name="Aliyu H."/>
            <person name="Gorte O."/>
            <person name="Ochsenreither K."/>
        </authorList>
    </citation>
    <scope>NUCLEOTIDE SEQUENCE [LARGE SCALE GENOMIC DNA]</scope>
    <source>
        <strain evidence="2 3">DSM 27192</strain>
    </source>
</reference>
<protein>
    <submittedName>
        <fullName evidence="2">Uncharacterized protein</fullName>
    </submittedName>
</protein>
<proteinExistence type="predicted"/>
<name>A0A427YP21_9TREE</name>
<evidence type="ECO:0000313" key="3">
    <source>
        <dbReference type="Proteomes" id="UP000279259"/>
    </source>
</evidence>
<dbReference type="AlphaFoldDB" id="A0A427YP21"/>
<accession>A0A427YP21</accession>
<comment type="caution">
    <text evidence="2">The sequence shown here is derived from an EMBL/GenBank/DDBJ whole genome shotgun (WGS) entry which is preliminary data.</text>
</comment>
<sequence length="206" mass="21729">MSSSSSSSAAVSSSAKPQLDFAIFYSPLVVVDDAAGPGKTRLSWDTTTVILQLGEAADHERRQEQLTSVESTMEGLITEFMQTFLNTAGPNWTEEMYLDAVVDEWLTIVTTAKSIHEGLEFEINLVGDGPSELGDIPEEDEESSGEKASGSGGDPDSEEEPPTYKGKGKKRADPISEGDDESSGEEGSVAGSNVGSEGGPLGYKGK</sequence>
<feature type="compositionally biased region" description="Low complexity" evidence="1">
    <location>
        <begin position="185"/>
        <end position="195"/>
    </location>
</feature>
<dbReference type="EMBL" id="RSCD01000005">
    <property type="protein sequence ID" value="RSH92833.1"/>
    <property type="molecule type" value="Genomic_DNA"/>
</dbReference>
<feature type="compositionally biased region" description="Gly residues" evidence="1">
    <location>
        <begin position="196"/>
        <end position="206"/>
    </location>
</feature>
<evidence type="ECO:0000313" key="2">
    <source>
        <dbReference type="EMBL" id="RSH92833.1"/>
    </source>
</evidence>
<feature type="region of interest" description="Disordered" evidence="1">
    <location>
        <begin position="125"/>
        <end position="206"/>
    </location>
</feature>